<dbReference type="InterPro" id="IPR011042">
    <property type="entry name" value="6-blade_b-propeller_TolB-like"/>
</dbReference>
<gene>
    <name evidence="4" type="ORF">AVDCRST_MAG93-8356</name>
</gene>
<protein>
    <submittedName>
        <fullName evidence="4">Cytochrome c551/c552</fullName>
    </submittedName>
</protein>
<accession>A0A6J4MVP0</accession>
<feature type="signal peptide" evidence="2">
    <location>
        <begin position="1"/>
        <end position="24"/>
    </location>
</feature>
<feature type="chain" id="PRO_5026648310" evidence="2">
    <location>
        <begin position="25"/>
        <end position="511"/>
    </location>
</feature>
<keyword evidence="2" id="KW-0732">Signal</keyword>
<dbReference type="Gene3D" id="2.120.10.30">
    <property type="entry name" value="TolB, C-terminal domain"/>
    <property type="match status" value="1"/>
</dbReference>
<evidence type="ECO:0000256" key="1">
    <source>
        <dbReference type="SAM" id="MobiDB-lite"/>
    </source>
</evidence>
<evidence type="ECO:0000256" key="2">
    <source>
        <dbReference type="SAM" id="SignalP"/>
    </source>
</evidence>
<sequence>MTYRRLACLTLTLALAGGLGDALAQTAGEAAQEGENDAPTLLQPGTEGEGSGGTTSGGAQSGGAASGGAASGGTESGGAQPPAIKPASAATLPNDVEREVLVEGMQEPMTLAVADDGRVFYVERLGNVKMWSEEAGLQDVHTFDVYTEEEHGLMGIALDPEFGSNNHIYVYYTPAQGEGNRLARLTYTDEGGEPSLDVESEEVLLKVPSARDTCCHQAGDIEFGPDGKLYLSTGDNTNPFESDGYAPIDRSQGRAYFNALRTSSNLGDLRGKILRLNKDGSVPEDNPFVGTPNARPEIYALGFRNPFRFIVDPDTGWLLVGNVGPDAETPAPERGPAGQDEWHVITQPGQDAGWPTCIGDNTPYENWNFATNTSRGTFDCSGKTPAVIWYPYGPSEEFPEVDEGEVTEGRRGRNAQGGPILRNLEGAEYAWSDSYTGKWLIYEWQRNFIKLATLNEDGTEVVEIEPFISNLVRPMDLKQGPDGALYLLEYGTNWFAPNEDARLSRITSTQD</sequence>
<dbReference type="InterPro" id="IPR012938">
    <property type="entry name" value="Glc/Sorbosone_DH"/>
</dbReference>
<evidence type="ECO:0000259" key="3">
    <source>
        <dbReference type="Pfam" id="PF07995"/>
    </source>
</evidence>
<dbReference type="EMBL" id="CADCTR010002816">
    <property type="protein sequence ID" value="CAA9370136.1"/>
    <property type="molecule type" value="Genomic_DNA"/>
</dbReference>
<organism evidence="4">
    <name type="scientific">uncultured Chloroflexia bacterium</name>
    <dbReference type="NCBI Taxonomy" id="1672391"/>
    <lineage>
        <taxon>Bacteria</taxon>
        <taxon>Bacillati</taxon>
        <taxon>Chloroflexota</taxon>
        <taxon>Chloroflexia</taxon>
        <taxon>environmental samples</taxon>
    </lineage>
</organism>
<dbReference type="SUPFAM" id="SSF50952">
    <property type="entry name" value="Soluble quinoprotein glucose dehydrogenase"/>
    <property type="match status" value="1"/>
</dbReference>
<dbReference type="InterPro" id="IPR011041">
    <property type="entry name" value="Quinoprot_gluc/sorb_DH_b-prop"/>
</dbReference>
<dbReference type="PANTHER" id="PTHR19328">
    <property type="entry name" value="HEDGEHOG-INTERACTING PROTEIN"/>
    <property type="match status" value="1"/>
</dbReference>
<proteinExistence type="predicted"/>
<dbReference type="PANTHER" id="PTHR19328:SF75">
    <property type="entry name" value="ALDOSE SUGAR DEHYDROGENASE YLII"/>
    <property type="match status" value="1"/>
</dbReference>
<dbReference type="Pfam" id="PF07995">
    <property type="entry name" value="GSDH"/>
    <property type="match status" value="1"/>
</dbReference>
<name>A0A6J4MVP0_9CHLR</name>
<evidence type="ECO:0000313" key="4">
    <source>
        <dbReference type="EMBL" id="CAA9370136.1"/>
    </source>
</evidence>
<feature type="region of interest" description="Disordered" evidence="1">
    <location>
        <begin position="27"/>
        <end position="91"/>
    </location>
</feature>
<reference evidence="4" key="1">
    <citation type="submission" date="2020-02" db="EMBL/GenBank/DDBJ databases">
        <authorList>
            <person name="Meier V. D."/>
        </authorList>
    </citation>
    <scope>NUCLEOTIDE SEQUENCE</scope>
    <source>
        <strain evidence="4">AVDCRST_MAG93</strain>
    </source>
</reference>
<feature type="compositionally biased region" description="Gly residues" evidence="1">
    <location>
        <begin position="47"/>
        <end position="76"/>
    </location>
</feature>
<dbReference type="AlphaFoldDB" id="A0A6J4MVP0"/>
<feature type="domain" description="Glucose/Sorbosone dehydrogenase" evidence="3">
    <location>
        <begin position="106"/>
        <end position="373"/>
    </location>
</feature>